<organism evidence="5 6">
    <name type="scientific">Dipteronia dyeriana</name>
    <dbReference type="NCBI Taxonomy" id="168575"/>
    <lineage>
        <taxon>Eukaryota</taxon>
        <taxon>Viridiplantae</taxon>
        <taxon>Streptophyta</taxon>
        <taxon>Embryophyta</taxon>
        <taxon>Tracheophyta</taxon>
        <taxon>Spermatophyta</taxon>
        <taxon>Magnoliopsida</taxon>
        <taxon>eudicotyledons</taxon>
        <taxon>Gunneridae</taxon>
        <taxon>Pentapetalae</taxon>
        <taxon>rosids</taxon>
        <taxon>malvids</taxon>
        <taxon>Sapindales</taxon>
        <taxon>Sapindaceae</taxon>
        <taxon>Hippocastanoideae</taxon>
        <taxon>Acereae</taxon>
        <taxon>Dipteronia</taxon>
    </lineage>
</organism>
<evidence type="ECO:0000313" key="5">
    <source>
        <dbReference type="EMBL" id="KAK2647278.1"/>
    </source>
</evidence>
<dbReference type="GO" id="GO:0004402">
    <property type="term" value="F:histone acetyltransferase activity"/>
    <property type="evidence" value="ECO:0007669"/>
    <property type="project" value="InterPro"/>
</dbReference>
<feature type="domain" description="Bromo" evidence="4">
    <location>
        <begin position="92"/>
        <end position="155"/>
    </location>
</feature>
<comment type="caution">
    <text evidence="5">The sequence shown here is derived from an EMBL/GenBank/DDBJ whole genome shotgun (WGS) entry which is preliminary data.</text>
</comment>
<dbReference type="GO" id="GO:0005669">
    <property type="term" value="C:transcription factor TFIID complex"/>
    <property type="evidence" value="ECO:0007669"/>
    <property type="project" value="InterPro"/>
</dbReference>
<dbReference type="PRINTS" id="PR00503">
    <property type="entry name" value="BROMODOMAIN"/>
</dbReference>
<dbReference type="AlphaFoldDB" id="A0AAD9U4A7"/>
<keyword evidence="1 2" id="KW-0103">Bromodomain</keyword>
<evidence type="ECO:0000259" key="4">
    <source>
        <dbReference type="PROSITE" id="PS50014"/>
    </source>
</evidence>
<evidence type="ECO:0000256" key="1">
    <source>
        <dbReference type="ARBA" id="ARBA00023117"/>
    </source>
</evidence>
<accession>A0AAD9U4A7</accession>
<dbReference type="SMART" id="SM00297">
    <property type="entry name" value="BROMO"/>
    <property type="match status" value="1"/>
</dbReference>
<evidence type="ECO:0000313" key="6">
    <source>
        <dbReference type="Proteomes" id="UP001280121"/>
    </source>
</evidence>
<protein>
    <recommendedName>
        <fullName evidence="4">Bromo domain-containing protein</fullName>
    </recommendedName>
</protein>
<dbReference type="InterPro" id="IPR040240">
    <property type="entry name" value="TAF1"/>
</dbReference>
<proteinExistence type="predicted"/>
<name>A0AAD9U4A7_9ROSI</name>
<feature type="coiled-coil region" evidence="3">
    <location>
        <begin position="56"/>
        <end position="102"/>
    </location>
</feature>
<dbReference type="Proteomes" id="UP001280121">
    <property type="component" value="Unassembled WGS sequence"/>
</dbReference>
<dbReference type="PROSITE" id="PS50014">
    <property type="entry name" value="BROMODOMAIN_2"/>
    <property type="match status" value="1"/>
</dbReference>
<dbReference type="EMBL" id="JANJYI010000005">
    <property type="protein sequence ID" value="KAK2647278.1"/>
    <property type="molecule type" value="Genomic_DNA"/>
</dbReference>
<dbReference type="GO" id="GO:0016251">
    <property type="term" value="F:RNA polymerase II general transcription initiation factor activity"/>
    <property type="evidence" value="ECO:0007669"/>
    <property type="project" value="InterPro"/>
</dbReference>
<dbReference type="GO" id="GO:0051123">
    <property type="term" value="P:RNA polymerase II preinitiation complex assembly"/>
    <property type="evidence" value="ECO:0007669"/>
    <property type="project" value="TreeGrafter"/>
</dbReference>
<keyword evidence="3" id="KW-0175">Coiled coil</keyword>
<dbReference type="PANTHER" id="PTHR13900">
    <property type="entry name" value="TRANSCRIPTION INITIATION FACTOR TFIID"/>
    <property type="match status" value="1"/>
</dbReference>
<keyword evidence="6" id="KW-1185">Reference proteome</keyword>
<sequence>MGPPLEYWKSEKIVELSSFEKRGKQENLQLTNESTKRKGREGRRLWEEEEKRIVERLREERKRRLFEEEMRVMEEREKFAKIRRYEESLRRVGKKNAKKRRRRMSKKEAPDFLDIIKDPMDLSTIRDKVRRMEYKDRVDFRHDVFPITSNAHAYNDGPFADQLLELCDYLLDENHQSLAEAEAGLESRNT</sequence>
<dbReference type="PANTHER" id="PTHR13900:SF0">
    <property type="entry name" value="TRANSCRIPTION INITIATION FACTOR TFIID SUBUNIT 1"/>
    <property type="match status" value="1"/>
</dbReference>
<evidence type="ECO:0000256" key="2">
    <source>
        <dbReference type="PROSITE-ProRule" id="PRU00035"/>
    </source>
</evidence>
<dbReference type="InterPro" id="IPR001487">
    <property type="entry name" value="Bromodomain"/>
</dbReference>
<dbReference type="GO" id="GO:0017025">
    <property type="term" value="F:TBP-class protein binding"/>
    <property type="evidence" value="ECO:0007669"/>
    <property type="project" value="InterPro"/>
</dbReference>
<dbReference type="InterPro" id="IPR036427">
    <property type="entry name" value="Bromodomain-like_sf"/>
</dbReference>
<dbReference type="SUPFAM" id="SSF47370">
    <property type="entry name" value="Bromodomain"/>
    <property type="match status" value="1"/>
</dbReference>
<evidence type="ECO:0000256" key="3">
    <source>
        <dbReference type="SAM" id="Coils"/>
    </source>
</evidence>
<reference evidence="5" key="1">
    <citation type="journal article" date="2023" name="Plant J.">
        <title>Genome sequences and population genomics provide insights into the demographic history, inbreeding, and mutation load of two 'living fossil' tree species of Dipteronia.</title>
        <authorList>
            <person name="Feng Y."/>
            <person name="Comes H.P."/>
            <person name="Chen J."/>
            <person name="Zhu S."/>
            <person name="Lu R."/>
            <person name="Zhang X."/>
            <person name="Li P."/>
            <person name="Qiu J."/>
            <person name="Olsen K.M."/>
            <person name="Qiu Y."/>
        </authorList>
    </citation>
    <scope>NUCLEOTIDE SEQUENCE</scope>
    <source>
        <strain evidence="5">KIB01</strain>
    </source>
</reference>
<gene>
    <name evidence="5" type="ORF">Ddye_014767</name>
</gene>
<dbReference type="Gene3D" id="1.20.920.10">
    <property type="entry name" value="Bromodomain-like"/>
    <property type="match status" value="1"/>
</dbReference>
<dbReference type="Pfam" id="PF00439">
    <property type="entry name" value="Bromodomain"/>
    <property type="match status" value="1"/>
</dbReference>